<comment type="caution">
    <text evidence="4">The sequence shown here is derived from an EMBL/GenBank/DDBJ whole genome shotgun (WGS) entry which is preliminary data.</text>
</comment>
<dbReference type="PANTHER" id="PTHR43695">
    <property type="entry name" value="PUTATIVE (AFU_ORTHOLOGUE AFUA_2G17250)-RELATED"/>
    <property type="match status" value="1"/>
</dbReference>
<proteinExistence type="inferred from homology"/>
<name>A0AAD4IE81_9PLEO</name>
<dbReference type="AlphaFoldDB" id="A0AAD4IE81"/>
<organism evidence="4 5">
    <name type="scientific">Alternaria panax</name>
    <dbReference type="NCBI Taxonomy" id="48097"/>
    <lineage>
        <taxon>Eukaryota</taxon>
        <taxon>Fungi</taxon>
        <taxon>Dikarya</taxon>
        <taxon>Ascomycota</taxon>
        <taxon>Pezizomycotina</taxon>
        <taxon>Dothideomycetes</taxon>
        <taxon>Pleosporomycetidae</taxon>
        <taxon>Pleosporales</taxon>
        <taxon>Pleosporineae</taxon>
        <taxon>Pleosporaceae</taxon>
        <taxon>Alternaria</taxon>
        <taxon>Alternaria sect. Panax</taxon>
    </lineage>
</organism>
<feature type="chain" id="PRO_5042259353" evidence="3">
    <location>
        <begin position="19"/>
        <end position="253"/>
    </location>
</feature>
<keyword evidence="3" id="KW-0732">Signal</keyword>
<reference evidence="4" key="1">
    <citation type="submission" date="2021-07" db="EMBL/GenBank/DDBJ databases">
        <title>Genome Resource of American Ginseng Black Spot Pathogen Alternaria panax.</title>
        <authorList>
            <person name="Qiu C."/>
            <person name="Wang W."/>
            <person name="Liu Z."/>
        </authorList>
    </citation>
    <scope>NUCLEOTIDE SEQUENCE</scope>
    <source>
        <strain evidence="4">BNCC115425</strain>
    </source>
</reference>
<dbReference type="Gene3D" id="3.40.50.1110">
    <property type="entry name" value="SGNH hydrolase"/>
    <property type="match status" value="1"/>
</dbReference>
<keyword evidence="5" id="KW-1185">Reference proteome</keyword>
<dbReference type="InterPro" id="IPR036514">
    <property type="entry name" value="SGNH_hydro_sf"/>
</dbReference>
<protein>
    <submittedName>
        <fullName evidence="4">Rhamnogalacturonan acetylesterase</fullName>
        <ecNumber evidence="4">3.1.1.86</ecNumber>
    </submittedName>
</protein>
<keyword evidence="2 4" id="KW-0378">Hydrolase</keyword>
<accession>A0AAD4IE81</accession>
<evidence type="ECO:0000256" key="2">
    <source>
        <dbReference type="ARBA" id="ARBA00022801"/>
    </source>
</evidence>
<dbReference type="EMBL" id="JAANER010000003">
    <property type="protein sequence ID" value="KAG9192945.1"/>
    <property type="molecule type" value="Genomic_DNA"/>
</dbReference>
<dbReference type="InterPro" id="IPR037459">
    <property type="entry name" value="RhgT-like"/>
</dbReference>
<comment type="similarity">
    <text evidence="1">Belongs to the 'GDSL' lipolytic enzyme family.</text>
</comment>
<feature type="signal peptide" evidence="3">
    <location>
        <begin position="1"/>
        <end position="18"/>
    </location>
</feature>
<dbReference type="SUPFAM" id="SSF52266">
    <property type="entry name" value="SGNH hydrolase"/>
    <property type="match status" value="1"/>
</dbReference>
<evidence type="ECO:0000256" key="1">
    <source>
        <dbReference type="ARBA" id="ARBA00008668"/>
    </source>
</evidence>
<dbReference type="PANTHER" id="PTHR43695:SF1">
    <property type="entry name" value="RHAMNOGALACTURONAN ACETYLESTERASE"/>
    <property type="match status" value="1"/>
</dbReference>
<dbReference type="GO" id="GO:0016788">
    <property type="term" value="F:hydrolase activity, acting on ester bonds"/>
    <property type="evidence" value="ECO:0007669"/>
    <property type="project" value="InterPro"/>
</dbReference>
<dbReference type="Proteomes" id="UP001199106">
    <property type="component" value="Unassembled WGS sequence"/>
</dbReference>
<dbReference type="Pfam" id="PF00657">
    <property type="entry name" value="Lipase_GDSL"/>
    <property type="match status" value="1"/>
</dbReference>
<evidence type="ECO:0000313" key="5">
    <source>
        <dbReference type="Proteomes" id="UP001199106"/>
    </source>
</evidence>
<evidence type="ECO:0000256" key="3">
    <source>
        <dbReference type="SAM" id="SignalP"/>
    </source>
</evidence>
<dbReference type="InterPro" id="IPR001087">
    <property type="entry name" value="GDSL"/>
</dbReference>
<sequence length="253" mass="26275">MHTSSLLSVVALAATALGGPVEKRAQTVYLAGDSTMAKANGVTTGWGVFFPYSVSLSVVNKAIGGRFDEIVNLVKPNDIVIMEFGHNDGGSLASSDNGRSVCPGTGSETCQSTYNGQTVTVHTYPYYLTEAGKKLIAKGAKVIVSSQTPNNPWETGSFVYTDGGRFVGYARDVAKALGSNAMYVDHGAYTADIFKSMGKAKVDAIFPQDHTHTSPAGADIVAKAFVKGLQCGGGGFLGGFVKNATASIPGKCL</sequence>
<evidence type="ECO:0000313" key="4">
    <source>
        <dbReference type="EMBL" id="KAG9192945.1"/>
    </source>
</evidence>
<dbReference type="EC" id="3.1.1.86" evidence="4"/>
<gene>
    <name evidence="4" type="ORF">G6011_11679</name>
</gene>